<protein>
    <submittedName>
        <fullName evidence="1">Uncharacterized protein</fullName>
    </submittedName>
</protein>
<sequence length="71" mass="8031">MRFLLGPLTVEVLEVRTSMVQIWTGIRPFSSLEELVLDLLLSQDIHQKLLQLSPAFPLLTSEISLGVANRR</sequence>
<evidence type="ECO:0000313" key="2">
    <source>
        <dbReference type="Proteomes" id="UP000219338"/>
    </source>
</evidence>
<dbReference type="AlphaFoldDB" id="A0A284SAR9"/>
<name>A0A284SAR9_ARMOS</name>
<accession>A0A284SAR9</accession>
<keyword evidence="2" id="KW-1185">Reference proteome</keyword>
<evidence type="ECO:0000313" key="1">
    <source>
        <dbReference type="EMBL" id="SJL18102.1"/>
    </source>
</evidence>
<proteinExistence type="predicted"/>
<reference evidence="2" key="1">
    <citation type="journal article" date="2017" name="Nat. Ecol. Evol.">
        <title>Genome expansion and lineage-specific genetic innovations in the forest pathogenic fungi Armillaria.</title>
        <authorList>
            <person name="Sipos G."/>
            <person name="Prasanna A.N."/>
            <person name="Walter M.C."/>
            <person name="O'Connor E."/>
            <person name="Balint B."/>
            <person name="Krizsan K."/>
            <person name="Kiss B."/>
            <person name="Hess J."/>
            <person name="Varga T."/>
            <person name="Slot J."/>
            <person name="Riley R."/>
            <person name="Boka B."/>
            <person name="Rigling D."/>
            <person name="Barry K."/>
            <person name="Lee J."/>
            <person name="Mihaltcheva S."/>
            <person name="LaButti K."/>
            <person name="Lipzen A."/>
            <person name="Waldron R."/>
            <person name="Moloney N.M."/>
            <person name="Sperisen C."/>
            <person name="Kredics L."/>
            <person name="Vagvoelgyi C."/>
            <person name="Patrignani A."/>
            <person name="Fitzpatrick D."/>
            <person name="Nagy I."/>
            <person name="Doyle S."/>
            <person name="Anderson J.B."/>
            <person name="Grigoriev I.V."/>
            <person name="Gueldener U."/>
            <person name="Muensterkoetter M."/>
            <person name="Nagy L.G."/>
        </authorList>
    </citation>
    <scope>NUCLEOTIDE SEQUENCE [LARGE SCALE GENOMIC DNA]</scope>
    <source>
        <strain evidence="2">C18/9</strain>
    </source>
</reference>
<organism evidence="1 2">
    <name type="scientific">Armillaria ostoyae</name>
    <name type="common">Armillaria root rot fungus</name>
    <dbReference type="NCBI Taxonomy" id="47428"/>
    <lineage>
        <taxon>Eukaryota</taxon>
        <taxon>Fungi</taxon>
        <taxon>Dikarya</taxon>
        <taxon>Basidiomycota</taxon>
        <taxon>Agaricomycotina</taxon>
        <taxon>Agaricomycetes</taxon>
        <taxon>Agaricomycetidae</taxon>
        <taxon>Agaricales</taxon>
        <taxon>Marasmiineae</taxon>
        <taxon>Physalacriaceae</taxon>
        <taxon>Armillaria</taxon>
    </lineage>
</organism>
<gene>
    <name evidence="1" type="ORF">ARMOST_21674</name>
</gene>
<dbReference type="Proteomes" id="UP000219338">
    <property type="component" value="Unassembled WGS sequence"/>
</dbReference>
<dbReference type="EMBL" id="FUEG01000053">
    <property type="protein sequence ID" value="SJL18102.1"/>
    <property type="molecule type" value="Genomic_DNA"/>
</dbReference>